<keyword evidence="2" id="KW-1185">Reference proteome</keyword>
<reference evidence="1 2" key="1">
    <citation type="journal article" date="2018" name="Nat. Ecol. Evol.">
        <title>Pezizomycetes genomes reveal the molecular basis of ectomycorrhizal truffle lifestyle.</title>
        <authorList>
            <person name="Murat C."/>
            <person name="Payen T."/>
            <person name="Noel B."/>
            <person name="Kuo A."/>
            <person name="Morin E."/>
            <person name="Chen J."/>
            <person name="Kohler A."/>
            <person name="Krizsan K."/>
            <person name="Balestrini R."/>
            <person name="Da Silva C."/>
            <person name="Montanini B."/>
            <person name="Hainaut M."/>
            <person name="Levati E."/>
            <person name="Barry K.W."/>
            <person name="Belfiori B."/>
            <person name="Cichocki N."/>
            <person name="Clum A."/>
            <person name="Dockter R.B."/>
            <person name="Fauchery L."/>
            <person name="Guy J."/>
            <person name="Iotti M."/>
            <person name="Le Tacon F."/>
            <person name="Lindquist E.A."/>
            <person name="Lipzen A."/>
            <person name="Malagnac F."/>
            <person name="Mello A."/>
            <person name="Molinier V."/>
            <person name="Miyauchi S."/>
            <person name="Poulain J."/>
            <person name="Riccioni C."/>
            <person name="Rubini A."/>
            <person name="Sitrit Y."/>
            <person name="Splivallo R."/>
            <person name="Traeger S."/>
            <person name="Wang M."/>
            <person name="Zifcakova L."/>
            <person name="Wipf D."/>
            <person name="Zambonelli A."/>
            <person name="Paolocci F."/>
            <person name="Nowrousian M."/>
            <person name="Ottonello S."/>
            <person name="Baldrian P."/>
            <person name="Spatafora J.W."/>
            <person name="Henrissat B."/>
            <person name="Nagy L.G."/>
            <person name="Aury J.M."/>
            <person name="Wincker P."/>
            <person name="Grigoriev I.V."/>
            <person name="Bonfante P."/>
            <person name="Martin F.M."/>
        </authorList>
    </citation>
    <scope>NUCLEOTIDE SEQUENCE [LARGE SCALE GENOMIC DNA]</scope>
    <source>
        <strain evidence="1 2">RN42</strain>
    </source>
</reference>
<accession>A0A3N4HYB5</accession>
<name>A0A3N4HYB5_ASCIM</name>
<organism evidence="1 2">
    <name type="scientific">Ascobolus immersus RN42</name>
    <dbReference type="NCBI Taxonomy" id="1160509"/>
    <lineage>
        <taxon>Eukaryota</taxon>
        <taxon>Fungi</taxon>
        <taxon>Dikarya</taxon>
        <taxon>Ascomycota</taxon>
        <taxon>Pezizomycotina</taxon>
        <taxon>Pezizomycetes</taxon>
        <taxon>Pezizales</taxon>
        <taxon>Ascobolaceae</taxon>
        <taxon>Ascobolus</taxon>
    </lineage>
</organism>
<dbReference type="EMBL" id="ML119734">
    <property type="protein sequence ID" value="RPA76951.1"/>
    <property type="molecule type" value="Genomic_DNA"/>
</dbReference>
<proteinExistence type="predicted"/>
<dbReference type="Proteomes" id="UP000275078">
    <property type="component" value="Unassembled WGS sequence"/>
</dbReference>
<dbReference type="STRING" id="1160509.A0A3N4HYB5"/>
<evidence type="ECO:0000313" key="2">
    <source>
        <dbReference type="Proteomes" id="UP000275078"/>
    </source>
</evidence>
<evidence type="ECO:0008006" key="3">
    <source>
        <dbReference type="Google" id="ProtNLM"/>
    </source>
</evidence>
<sequence length="563" mass="63516">MAERIPPELISLLLRELQASPTDSLKEYATVSRQWQYAAEQAAASFQTITVRSDELEQFSAVFQVGHRRRFLRYLVYDIVLPTHKLSRCSLFETHKEQHKNNEAVTAAIEALFGVLKSWEEADGELDNQALLDLRLQAHSPMDQSRRSKEDQASMAKINAPFDLETTRWVHSYLKAPKESLAVLPVIKRVGTFVCQVRKSAIKGRCFEGATLANIAMKFPNLKAIYWLAEDNDLLYPRARKRRREDFALALLNAHTAWNNLATFVLDTGLDIPEHDSAPAPVLSDANDNKGDPMTDALRRILLLPRMEVFILQDFVVVGASLFELPLIATGESTTLQSLSLQHLRVLEVRTHITTPNGGYYFALDAPRQPQSPTELDVEDDMPLFIEHIEEGIDMIIEADSGTDMETVESTNSDDDTYPYPPKYGRRYLEALNQAYGGLTTTKHRVRLNTPETRQMFEGYLKMLSTAPVVERAQLRIGTGCHRASLSYSPVFGSSSEESEKQTVWDVYFGGNMQDSESFFRELKEWMVQVSGSNALIDAQPDCLAALWKSGKQVYPDTGPQQC</sequence>
<gene>
    <name evidence="1" type="ORF">BJ508DRAFT_330622</name>
</gene>
<evidence type="ECO:0000313" key="1">
    <source>
        <dbReference type="EMBL" id="RPA76951.1"/>
    </source>
</evidence>
<dbReference type="AlphaFoldDB" id="A0A3N4HYB5"/>
<dbReference type="OrthoDB" id="5985073at2759"/>
<protein>
    <recommendedName>
        <fullName evidence="3">F-box domain-containing protein</fullName>
    </recommendedName>
</protein>